<dbReference type="RefSeq" id="WP_003602535.1">
    <property type="nucleotide sequence ID" value="NZ_AQVS01000002.1"/>
</dbReference>
<sequence length="106" mass="12122">MRVYLNFLPFVLPYYHKRKKEQRKVRNLKTVIKKLGAEVIAGDQDAIKALNIYLIVSFLSDTNADIEALVTQGRELLDQIKKLPAKTDGTYEEAMTKAKLLLNQIS</sequence>
<dbReference type="EMBL" id="LKGI01000051">
    <property type="protein sequence ID" value="RNE31292.1"/>
    <property type="molecule type" value="Genomic_DNA"/>
</dbReference>
<accession>A0A5E9J6V3</accession>
<protein>
    <submittedName>
        <fullName evidence="1">Uncharacterized protein</fullName>
    </submittedName>
</protein>
<evidence type="ECO:0000313" key="1">
    <source>
        <dbReference type="EMBL" id="RNE31292.1"/>
    </source>
</evidence>
<dbReference type="Proteomes" id="UP000284123">
    <property type="component" value="Unassembled WGS sequence"/>
</dbReference>
<name>A0A5E9J6V3_LACPA</name>
<gene>
    <name evidence="1" type="ORF">FAM6012_01169</name>
</gene>
<proteinExistence type="predicted"/>
<organism evidence="1 2">
    <name type="scientific">Lacticaseibacillus paracasei</name>
    <name type="common">Lactobacillus paracasei</name>
    <dbReference type="NCBI Taxonomy" id="1597"/>
    <lineage>
        <taxon>Bacteria</taxon>
        <taxon>Bacillati</taxon>
        <taxon>Bacillota</taxon>
        <taxon>Bacilli</taxon>
        <taxon>Lactobacillales</taxon>
        <taxon>Lactobacillaceae</taxon>
        <taxon>Lacticaseibacillus</taxon>
    </lineage>
</organism>
<reference evidence="1 2" key="1">
    <citation type="journal article" date="2018" name="Front. Microbiol.">
        <title>Conversion of Methionine to Cysteine in Lactobacillus paracasei Depends on the Highly Mobile cysK-ctl-cysE Gene Cluster.</title>
        <authorList>
            <person name="Wuthrich D."/>
            <person name="Irmler S."/>
            <person name="Berthoud H."/>
            <person name="Guggenbuhl B."/>
            <person name="Eugster E."/>
            <person name="Bruggmann R."/>
        </authorList>
    </citation>
    <scope>NUCLEOTIDE SEQUENCE [LARGE SCALE GENOMIC DNA]</scope>
    <source>
        <strain evidence="1 2">FAM6012</strain>
    </source>
</reference>
<dbReference type="AlphaFoldDB" id="A0A5E9J6V3"/>
<evidence type="ECO:0000313" key="2">
    <source>
        <dbReference type="Proteomes" id="UP000284123"/>
    </source>
</evidence>
<comment type="caution">
    <text evidence="1">The sequence shown here is derived from an EMBL/GenBank/DDBJ whole genome shotgun (WGS) entry which is preliminary data.</text>
</comment>